<dbReference type="EMBL" id="ATFQ01000040">
    <property type="protein sequence ID" value="EPQ20980.1"/>
    <property type="molecule type" value="Genomic_DNA"/>
</dbReference>
<evidence type="ECO:0000313" key="2">
    <source>
        <dbReference type="Proteomes" id="UP000014969"/>
    </source>
</evidence>
<evidence type="ECO:0000313" key="1">
    <source>
        <dbReference type="EMBL" id="EPQ20980.1"/>
    </source>
</evidence>
<gene>
    <name evidence="1" type="ORF">J108_23490</name>
</gene>
<dbReference type="AlphaFoldDB" id="A0A829HP25"/>
<sequence>MGEDLPVTRSSFDIAALTAGITELRVAAETVRTAGIGLRCPDLSLFAITEQLWLFSARVESLVRNLRAGDQHNAQLITHGSPRTTELGSEHAETLVALDLPVISSYSPTPGHPLAARLGELRLAADMIVSIAQSLGNAAVDDMGLPMLDVGRLTDLVLDLHRDMAALLDCDPEQVVAQPADWDKL</sequence>
<dbReference type="Proteomes" id="UP000014969">
    <property type="component" value="Unassembled WGS sequence"/>
</dbReference>
<accession>A0A829HP25</accession>
<name>A0A829HP25_9MYCO</name>
<comment type="caution">
    <text evidence="1">The sequence shown here is derived from an EMBL/GenBank/DDBJ whole genome shotgun (WGS) entry which is preliminary data.</text>
</comment>
<protein>
    <submittedName>
        <fullName evidence="1">Uncharacterized protein</fullName>
    </submittedName>
</protein>
<proteinExistence type="predicted"/>
<reference evidence="1 2" key="1">
    <citation type="journal article" date="2013" name="Genome Announc.">
        <title>Genome Sequence of an Epidemic Isolate of Mycobacterium abscessus subsp. bolletii from Rio de Janeiro, Brazil.</title>
        <authorList>
            <person name="Davidson R.M."/>
            <person name="Reynolds P.R."/>
            <person name="Farias-Hesson E."/>
            <person name="Duarte R.S."/>
            <person name="Jackson M."/>
            <person name="Strong M."/>
        </authorList>
    </citation>
    <scope>NUCLEOTIDE SEQUENCE [LARGE SCALE GENOMIC DNA]</scope>
    <source>
        <strain evidence="1 2">CRM-0020</strain>
    </source>
</reference>
<organism evidence="1 2">
    <name type="scientific">Mycobacteroides abscessus subsp. bolletii CRM-0020</name>
    <dbReference type="NCBI Taxonomy" id="1306401"/>
    <lineage>
        <taxon>Bacteria</taxon>
        <taxon>Bacillati</taxon>
        <taxon>Actinomycetota</taxon>
        <taxon>Actinomycetes</taxon>
        <taxon>Mycobacteriales</taxon>
        <taxon>Mycobacteriaceae</taxon>
        <taxon>Mycobacteroides</taxon>
        <taxon>Mycobacteroides abscessus</taxon>
    </lineage>
</organism>